<dbReference type="OrthoDB" id="653951at2759"/>
<evidence type="ECO:0000313" key="3">
    <source>
        <dbReference type="RefSeq" id="XP_038989907.1"/>
    </source>
</evidence>
<feature type="region of interest" description="Disordered" evidence="1">
    <location>
        <begin position="50"/>
        <end position="99"/>
    </location>
</feature>
<dbReference type="GeneID" id="120113165"/>
<evidence type="ECO:0000256" key="1">
    <source>
        <dbReference type="SAM" id="MobiDB-lite"/>
    </source>
</evidence>
<dbReference type="Proteomes" id="UP000228380">
    <property type="component" value="Chromosome 14"/>
</dbReference>
<organism evidence="2 3">
    <name type="scientific">Phoenix dactylifera</name>
    <name type="common">Date palm</name>
    <dbReference type="NCBI Taxonomy" id="42345"/>
    <lineage>
        <taxon>Eukaryota</taxon>
        <taxon>Viridiplantae</taxon>
        <taxon>Streptophyta</taxon>
        <taxon>Embryophyta</taxon>
        <taxon>Tracheophyta</taxon>
        <taxon>Spermatophyta</taxon>
        <taxon>Magnoliopsida</taxon>
        <taxon>Liliopsida</taxon>
        <taxon>Arecaceae</taxon>
        <taxon>Coryphoideae</taxon>
        <taxon>Phoeniceae</taxon>
        <taxon>Phoenix</taxon>
    </lineage>
</organism>
<keyword evidence="2" id="KW-1185">Reference proteome</keyword>
<feature type="compositionally biased region" description="Basic residues" evidence="1">
    <location>
        <begin position="64"/>
        <end position="76"/>
    </location>
</feature>
<dbReference type="AlphaFoldDB" id="A0A8B9AWD2"/>
<accession>A0A8B9AWD2</accession>
<dbReference type="KEGG" id="pda:120113165"/>
<proteinExistence type="predicted"/>
<gene>
    <name evidence="3" type="primary">LOC120113165</name>
</gene>
<feature type="compositionally biased region" description="Basic and acidic residues" evidence="1">
    <location>
        <begin position="82"/>
        <end position="92"/>
    </location>
</feature>
<reference evidence="3" key="2">
    <citation type="submission" date="2025-08" db="UniProtKB">
        <authorList>
            <consortium name="RefSeq"/>
        </authorList>
    </citation>
    <scope>IDENTIFICATION</scope>
    <source>
        <tissue evidence="3">Young leaves</tissue>
    </source>
</reference>
<name>A0A8B9AWD2_PHODC</name>
<sequence length="136" mass="16087">MDVNESFLVQFILNSLPPQFGSFQIHYNTIKDKWNVNELTSMLVQEETRLKQQGHHSVNLVSHGAKKKWKKPRKGMKNGPSKGKEPHHNTEVHKKKQNKDRYHFCKKLGYYQKDCHKRKAWFEKKGIPYNPDAKSK</sequence>
<dbReference type="RefSeq" id="XP_038989907.1">
    <property type="nucleotide sequence ID" value="XM_039133979.1"/>
</dbReference>
<evidence type="ECO:0000313" key="2">
    <source>
        <dbReference type="Proteomes" id="UP000228380"/>
    </source>
</evidence>
<protein>
    <submittedName>
        <fullName evidence="3">Uncharacterized protein LOC120113165</fullName>
    </submittedName>
</protein>
<reference evidence="2" key="1">
    <citation type="journal article" date="2019" name="Nat. Commun.">
        <title>Genome-wide association mapping of date palm fruit traits.</title>
        <authorList>
            <person name="Hazzouri K.M."/>
            <person name="Gros-Balthazard M."/>
            <person name="Flowers J.M."/>
            <person name="Copetti D."/>
            <person name="Lemansour A."/>
            <person name="Lebrun M."/>
            <person name="Masmoudi K."/>
            <person name="Ferrand S."/>
            <person name="Dhar M.I."/>
            <person name="Fresquez Z.A."/>
            <person name="Rosas U."/>
            <person name="Zhang J."/>
            <person name="Talag J."/>
            <person name="Lee S."/>
            <person name="Kudrna D."/>
            <person name="Powell R.F."/>
            <person name="Leitch I.J."/>
            <person name="Krueger R.R."/>
            <person name="Wing R.A."/>
            <person name="Amiri K.M.A."/>
            <person name="Purugganan M.D."/>
        </authorList>
    </citation>
    <scope>NUCLEOTIDE SEQUENCE [LARGE SCALE GENOMIC DNA]</scope>
    <source>
        <strain evidence="2">cv. Khalas</strain>
    </source>
</reference>